<proteinExistence type="predicted"/>
<gene>
    <name evidence="1" type="primary">P0496H05.12</name>
</gene>
<name>Q5JMN9_ORYSJ</name>
<dbReference type="EMBL" id="AP003267">
    <property type="protein sequence ID" value="BAD87265.1"/>
    <property type="molecule type" value="Genomic_DNA"/>
</dbReference>
<accession>Q5JMN9</accession>
<dbReference type="Pfam" id="PF03140">
    <property type="entry name" value="DUF247"/>
    <property type="match status" value="1"/>
</dbReference>
<organism evidence="1">
    <name type="scientific">Oryza sativa subsp. japonica</name>
    <name type="common">Rice</name>
    <dbReference type="NCBI Taxonomy" id="39947"/>
    <lineage>
        <taxon>Eukaryota</taxon>
        <taxon>Viridiplantae</taxon>
        <taxon>Streptophyta</taxon>
        <taxon>Embryophyta</taxon>
        <taxon>Tracheophyta</taxon>
        <taxon>Spermatophyta</taxon>
        <taxon>Magnoliopsida</taxon>
        <taxon>Liliopsida</taxon>
        <taxon>Poales</taxon>
        <taxon>Poaceae</taxon>
        <taxon>BOP clade</taxon>
        <taxon>Oryzoideae</taxon>
        <taxon>Oryzeae</taxon>
        <taxon>Oryzinae</taxon>
        <taxon>Oryza</taxon>
        <taxon>Oryza sativa</taxon>
    </lineage>
</organism>
<evidence type="ECO:0000313" key="1">
    <source>
        <dbReference type="EMBL" id="BAD87265.1"/>
    </source>
</evidence>
<dbReference type="AlphaFoldDB" id="Q5JMN9"/>
<protein>
    <submittedName>
        <fullName evidence="1">Uncharacterized protein</fullName>
    </submittedName>
</protein>
<reference evidence="1" key="1">
    <citation type="journal article" date="2002" name="Nature">
        <title>The genome sequence and structure of rice chromosome 1.</title>
        <authorList>
            <person name="Sasaki T."/>
            <person name="Matsumoto T."/>
            <person name="Yamamoto K."/>
            <person name="Sakata K."/>
            <person name="Baba T."/>
            <person name="Katayose Y."/>
            <person name="Wu J."/>
            <person name="Niimura Y."/>
            <person name="Cheng Z."/>
            <person name="Nagamura Y."/>
            <person name="Antonio B.A."/>
            <person name="Kanamori H."/>
            <person name="Hosokawa S."/>
            <person name="Masukawa M."/>
            <person name="Arikawa K."/>
            <person name="Chiden Y."/>
            <person name="Hayashi M."/>
            <person name="Okamoto M."/>
            <person name="Ando T."/>
            <person name="Aoki H."/>
            <person name="Arita K."/>
            <person name="Hamada M."/>
            <person name="Harada C."/>
            <person name="Hijishita S."/>
            <person name="Honda M."/>
            <person name="Ichikawa Y."/>
            <person name="Idonuma A."/>
            <person name="Iijima M."/>
            <person name="Ikeda M."/>
            <person name="Ikeno M."/>
            <person name="Itoh S."/>
            <person name="Itoh T."/>
            <person name="Itoh Y."/>
            <person name="Itoh Y."/>
            <person name="Iwabuchi A."/>
            <person name="Kamiya K."/>
            <person name="Karasawa W."/>
            <person name="Katagiri S."/>
            <person name="Kikuta A."/>
            <person name="Kobayashi N."/>
            <person name="Kono I."/>
            <person name="Machita K."/>
            <person name="Maehara T."/>
            <person name="Mizuno H."/>
            <person name="Mizubayashi T."/>
            <person name="Mukai Y."/>
            <person name="Nagasaki H."/>
            <person name="Nakashima M."/>
            <person name="Nakama Y."/>
            <person name="Nakamichi Y."/>
            <person name="Nakamura M."/>
            <person name="Namiki N."/>
            <person name="Negishi M."/>
            <person name="Ohta I."/>
            <person name="Ono N."/>
            <person name="Saji S."/>
            <person name="Sakai K."/>
            <person name="Shibata M."/>
            <person name="Shimokawa T."/>
            <person name="Shomura A."/>
            <person name="Song J."/>
            <person name="Takazaki Y."/>
            <person name="Terasawa K."/>
            <person name="Tsuji K."/>
            <person name="Waki K."/>
            <person name="Yamagata H."/>
            <person name="Yamane H."/>
            <person name="Yoshiki S."/>
            <person name="Yoshihara R."/>
            <person name="Yukawa K."/>
            <person name="Zhong H."/>
            <person name="Iwama H."/>
            <person name="Endo T."/>
            <person name="Ito H."/>
            <person name="Hahn J.H."/>
            <person name="Kim H.I."/>
            <person name="Eun M.Y."/>
            <person name="Yano M."/>
            <person name="Jiang J."/>
            <person name="Gojobori T."/>
        </authorList>
    </citation>
    <scope>NUCLEOTIDE SEQUENCE [LARGE SCALE GENOMIC DNA]</scope>
</reference>
<sequence>MTAAVGLAWSGGKAAARGVGGARADGGGDRPLREHGVLKSLLADDDEAARFFSRIGEGCAIDYDRQAFADLYEDLRQYCNSHFYYRCRLALFDLRRNYLGSPWKTISLVAAASSSSSPLRKLTSPCFLPKIDSHEMMFK</sequence>
<dbReference type="Proteomes" id="UP000817658">
    <property type="component" value="Chromosome 1"/>
</dbReference>
<dbReference type="InterPro" id="IPR004158">
    <property type="entry name" value="DUF247_pln"/>
</dbReference>